<gene>
    <name evidence="3" type="ORF">UCRPC4_g05593</name>
</gene>
<feature type="compositionally biased region" description="Polar residues" evidence="2">
    <location>
        <begin position="90"/>
        <end position="102"/>
    </location>
</feature>
<protein>
    <submittedName>
        <fullName evidence="3">Uncharacterized protein</fullName>
    </submittedName>
</protein>
<feature type="compositionally biased region" description="Polar residues" evidence="2">
    <location>
        <begin position="168"/>
        <end position="180"/>
    </location>
</feature>
<reference evidence="3 4" key="2">
    <citation type="submission" date="2015-05" db="EMBL/GenBank/DDBJ databases">
        <authorList>
            <person name="Morales-Cruz A."/>
            <person name="Amrine K.C."/>
            <person name="Cantu D."/>
        </authorList>
    </citation>
    <scope>NUCLEOTIDE SEQUENCE [LARGE SCALE GENOMIC DNA]</scope>
    <source>
        <strain evidence="3">UCRPC4</strain>
    </source>
</reference>
<name>A0A0G2E551_PHACM</name>
<feature type="compositionally biased region" description="Low complexity" evidence="2">
    <location>
        <begin position="392"/>
        <end position="401"/>
    </location>
</feature>
<evidence type="ECO:0000256" key="1">
    <source>
        <dbReference type="SAM" id="Coils"/>
    </source>
</evidence>
<dbReference type="Proteomes" id="UP000053317">
    <property type="component" value="Unassembled WGS sequence"/>
</dbReference>
<sequence>MEPNSGSTRAQVKTEPQCVIKVKLSDTSSILLSQFQGSHIADVGMKSEDIKPDPIKLDDTINVRTAIKIEDDSSDSSSIRMLSDEESDPLTRSTINSITVYQQVDIMPKSGESDDKQESSPKESSSESGQTINLSSTTVSPHNKSKECHPADDEEEEPVSHSRRISSKRSLSTITTLTEGTDSDESSVDTPICALPLSKRKRPNPTISPKTKVQPINTKKQPSKVTGGPKTPQDPKKALKIANSKLRTLRSDLKIRTDKLKAVETTSKQTSQQLNTEREAFVLQTLWISAEEKKLKDEIILMKDKHRREIQTLTNSNQNQKEGYQEPEQLKHQLILKNQMIQSLKSQIQEKDRQLQTSEETILKLGTDLNAQNNRWATMANLFSGGAPGPDSTTTSAPTHTHTTERIP</sequence>
<accession>A0A0G2E551</accession>
<feature type="region of interest" description="Disordered" evidence="2">
    <location>
        <begin position="384"/>
        <end position="408"/>
    </location>
</feature>
<comment type="caution">
    <text evidence="3">The sequence shown here is derived from an EMBL/GenBank/DDBJ whole genome shotgun (WGS) entry which is preliminary data.</text>
</comment>
<keyword evidence="4" id="KW-1185">Reference proteome</keyword>
<dbReference type="AlphaFoldDB" id="A0A0G2E551"/>
<proteinExistence type="predicted"/>
<reference evidence="3 4" key="1">
    <citation type="submission" date="2015-05" db="EMBL/GenBank/DDBJ databases">
        <title>Distinctive expansion of gene families associated with plant cell wall degradation and secondary metabolism in the genomes of grapevine trunk pathogens.</title>
        <authorList>
            <person name="Lawrence D.P."/>
            <person name="Travadon R."/>
            <person name="Rolshausen P.E."/>
            <person name="Baumgartner K."/>
        </authorList>
    </citation>
    <scope>NUCLEOTIDE SEQUENCE [LARGE SCALE GENOMIC DNA]</scope>
    <source>
        <strain evidence="3">UCRPC4</strain>
    </source>
</reference>
<feature type="compositionally biased region" description="Basic and acidic residues" evidence="2">
    <location>
        <begin position="111"/>
        <end position="125"/>
    </location>
</feature>
<evidence type="ECO:0000313" key="4">
    <source>
        <dbReference type="Proteomes" id="UP000053317"/>
    </source>
</evidence>
<dbReference type="EMBL" id="LCWF01000146">
    <property type="protein sequence ID" value="KKY17451.1"/>
    <property type="molecule type" value="Genomic_DNA"/>
</dbReference>
<feature type="region of interest" description="Disordered" evidence="2">
    <location>
        <begin position="68"/>
        <end position="236"/>
    </location>
</feature>
<feature type="compositionally biased region" description="Polar residues" evidence="2">
    <location>
        <begin position="205"/>
        <end position="224"/>
    </location>
</feature>
<keyword evidence="1" id="KW-0175">Coiled coil</keyword>
<feature type="compositionally biased region" description="Polar residues" evidence="2">
    <location>
        <begin position="129"/>
        <end position="142"/>
    </location>
</feature>
<evidence type="ECO:0000313" key="3">
    <source>
        <dbReference type="EMBL" id="KKY17451.1"/>
    </source>
</evidence>
<evidence type="ECO:0000256" key="2">
    <source>
        <dbReference type="SAM" id="MobiDB-lite"/>
    </source>
</evidence>
<feature type="coiled-coil region" evidence="1">
    <location>
        <begin position="303"/>
        <end position="361"/>
    </location>
</feature>
<organism evidence="3 4">
    <name type="scientific">Phaeomoniella chlamydospora</name>
    <name type="common">Phaeoacremonium chlamydosporum</name>
    <dbReference type="NCBI Taxonomy" id="158046"/>
    <lineage>
        <taxon>Eukaryota</taxon>
        <taxon>Fungi</taxon>
        <taxon>Dikarya</taxon>
        <taxon>Ascomycota</taxon>
        <taxon>Pezizomycotina</taxon>
        <taxon>Eurotiomycetes</taxon>
        <taxon>Chaetothyriomycetidae</taxon>
        <taxon>Phaeomoniellales</taxon>
        <taxon>Phaeomoniellaceae</taxon>
        <taxon>Phaeomoniella</taxon>
    </lineage>
</organism>